<dbReference type="InterPro" id="IPR016040">
    <property type="entry name" value="NAD(P)-bd_dom"/>
</dbReference>
<dbReference type="SUPFAM" id="SSF51735">
    <property type="entry name" value="NAD(P)-binding Rossmann-fold domains"/>
    <property type="match status" value="1"/>
</dbReference>
<dbReference type="PANTHER" id="PTHR47129:SF1">
    <property type="entry name" value="NMRA-LIKE DOMAIN-CONTAINING PROTEIN"/>
    <property type="match status" value="1"/>
</dbReference>
<dbReference type="PANTHER" id="PTHR47129">
    <property type="entry name" value="QUINONE OXIDOREDUCTASE 2"/>
    <property type="match status" value="1"/>
</dbReference>
<evidence type="ECO:0000313" key="3">
    <source>
        <dbReference type="Proteomes" id="UP001303760"/>
    </source>
</evidence>
<name>A0AAN7CEG0_9PEZI</name>
<dbReference type="EMBL" id="MU860048">
    <property type="protein sequence ID" value="KAK4240071.1"/>
    <property type="molecule type" value="Genomic_DNA"/>
</dbReference>
<accession>A0AAN7CEG0</accession>
<dbReference type="AlphaFoldDB" id="A0AAN7CEG0"/>
<organism evidence="2 3">
    <name type="scientific">Achaetomium macrosporum</name>
    <dbReference type="NCBI Taxonomy" id="79813"/>
    <lineage>
        <taxon>Eukaryota</taxon>
        <taxon>Fungi</taxon>
        <taxon>Dikarya</taxon>
        <taxon>Ascomycota</taxon>
        <taxon>Pezizomycotina</taxon>
        <taxon>Sordariomycetes</taxon>
        <taxon>Sordariomycetidae</taxon>
        <taxon>Sordariales</taxon>
        <taxon>Chaetomiaceae</taxon>
        <taxon>Achaetomium</taxon>
    </lineage>
</organism>
<dbReference type="Pfam" id="PF13460">
    <property type="entry name" value="NAD_binding_10"/>
    <property type="match status" value="1"/>
</dbReference>
<reference evidence="2" key="1">
    <citation type="journal article" date="2023" name="Mol. Phylogenet. Evol.">
        <title>Genome-scale phylogeny and comparative genomics of the fungal order Sordariales.</title>
        <authorList>
            <person name="Hensen N."/>
            <person name="Bonometti L."/>
            <person name="Westerberg I."/>
            <person name="Brannstrom I.O."/>
            <person name="Guillou S."/>
            <person name="Cros-Aarteil S."/>
            <person name="Calhoun S."/>
            <person name="Haridas S."/>
            <person name="Kuo A."/>
            <person name="Mondo S."/>
            <person name="Pangilinan J."/>
            <person name="Riley R."/>
            <person name="LaButti K."/>
            <person name="Andreopoulos B."/>
            <person name="Lipzen A."/>
            <person name="Chen C."/>
            <person name="Yan M."/>
            <person name="Daum C."/>
            <person name="Ng V."/>
            <person name="Clum A."/>
            <person name="Steindorff A."/>
            <person name="Ohm R.A."/>
            <person name="Martin F."/>
            <person name="Silar P."/>
            <person name="Natvig D.O."/>
            <person name="Lalanne C."/>
            <person name="Gautier V."/>
            <person name="Ament-Velasquez S.L."/>
            <person name="Kruys A."/>
            <person name="Hutchinson M.I."/>
            <person name="Powell A.J."/>
            <person name="Barry K."/>
            <person name="Miller A.N."/>
            <person name="Grigoriev I.V."/>
            <person name="Debuchy R."/>
            <person name="Gladieux P."/>
            <person name="Hiltunen Thoren M."/>
            <person name="Johannesson H."/>
        </authorList>
    </citation>
    <scope>NUCLEOTIDE SEQUENCE</scope>
    <source>
        <strain evidence="2">CBS 532.94</strain>
    </source>
</reference>
<gene>
    <name evidence="2" type="ORF">C8A03DRAFT_31817</name>
</gene>
<evidence type="ECO:0000259" key="1">
    <source>
        <dbReference type="Pfam" id="PF13460"/>
    </source>
</evidence>
<protein>
    <recommendedName>
        <fullName evidence="1">NAD(P)-binding domain-containing protein</fullName>
    </recommendedName>
</protein>
<keyword evidence="3" id="KW-1185">Reference proteome</keyword>
<sequence>MKTVGIFPAAGGLGGSTYRHLLKLVPADKVILISRHPEKTPQEYIGAGVQTRQASYESVPSDLEAAFAGVDTLFLISYPSHVRDYRVKVQLPAVDAARRAGVTHIFYSSLAFAGEATSDHSLAEVMQAHLATEAYLRQLATTSSDSSLTYTIIREGLYAESTPIYTAFFRPDQPQQPSEIRIPHAGSGPGIAWVARDELGEASAKLIARYAAGPDTFPYVNRTVLLTGTRAWSLADTVRVLAEIAERELAIRQVSVDEYVRLPQVRDVFGSEEKARSWATAWDAIRAGETAVVTEEMEEVLGRRPEDFEVSVRKYWEANADVSS</sequence>
<dbReference type="Gene3D" id="3.40.50.720">
    <property type="entry name" value="NAD(P)-binding Rossmann-like Domain"/>
    <property type="match status" value="1"/>
</dbReference>
<proteinExistence type="predicted"/>
<reference evidence="2" key="2">
    <citation type="submission" date="2023-05" db="EMBL/GenBank/DDBJ databases">
        <authorList>
            <consortium name="Lawrence Berkeley National Laboratory"/>
            <person name="Steindorff A."/>
            <person name="Hensen N."/>
            <person name="Bonometti L."/>
            <person name="Westerberg I."/>
            <person name="Brannstrom I.O."/>
            <person name="Guillou S."/>
            <person name="Cros-Aarteil S."/>
            <person name="Calhoun S."/>
            <person name="Haridas S."/>
            <person name="Kuo A."/>
            <person name="Mondo S."/>
            <person name="Pangilinan J."/>
            <person name="Riley R."/>
            <person name="Labutti K."/>
            <person name="Andreopoulos B."/>
            <person name="Lipzen A."/>
            <person name="Chen C."/>
            <person name="Yanf M."/>
            <person name="Daum C."/>
            <person name="Ng V."/>
            <person name="Clum A."/>
            <person name="Ohm R."/>
            <person name="Martin F."/>
            <person name="Silar P."/>
            <person name="Natvig D."/>
            <person name="Lalanne C."/>
            <person name="Gautier V."/>
            <person name="Ament-Velasquez S.L."/>
            <person name="Kruys A."/>
            <person name="Hutchinson M.I."/>
            <person name="Powell A.J."/>
            <person name="Barry K."/>
            <person name="Miller A.N."/>
            <person name="Grigoriev I.V."/>
            <person name="Debuchy R."/>
            <person name="Gladieux P."/>
            <person name="Thoren M.H."/>
            <person name="Johannesson H."/>
        </authorList>
    </citation>
    <scope>NUCLEOTIDE SEQUENCE</scope>
    <source>
        <strain evidence="2">CBS 532.94</strain>
    </source>
</reference>
<dbReference type="Gene3D" id="3.90.25.10">
    <property type="entry name" value="UDP-galactose 4-epimerase, domain 1"/>
    <property type="match status" value="1"/>
</dbReference>
<dbReference type="InterPro" id="IPR036291">
    <property type="entry name" value="NAD(P)-bd_dom_sf"/>
</dbReference>
<dbReference type="Proteomes" id="UP001303760">
    <property type="component" value="Unassembled WGS sequence"/>
</dbReference>
<comment type="caution">
    <text evidence="2">The sequence shown here is derived from an EMBL/GenBank/DDBJ whole genome shotgun (WGS) entry which is preliminary data.</text>
</comment>
<feature type="domain" description="NAD(P)-binding" evidence="1">
    <location>
        <begin position="9"/>
        <end position="161"/>
    </location>
</feature>
<dbReference type="InterPro" id="IPR052718">
    <property type="entry name" value="NmrA-type_oxidoreductase"/>
</dbReference>
<evidence type="ECO:0000313" key="2">
    <source>
        <dbReference type="EMBL" id="KAK4240071.1"/>
    </source>
</evidence>